<dbReference type="eggNOG" id="ENOG502ZXYU">
    <property type="taxonomic scope" value="Bacteria"/>
</dbReference>
<dbReference type="STRING" id="1499967.U27_01269"/>
<name>A0A081C9W4_VECG1</name>
<proteinExistence type="predicted"/>
<dbReference type="Proteomes" id="UP000030661">
    <property type="component" value="Unassembled WGS sequence"/>
</dbReference>
<dbReference type="HOGENOM" id="CLU_1096940_0_0_0"/>
<accession>A0A081C9W4</accession>
<evidence type="ECO:0000313" key="2">
    <source>
        <dbReference type="Proteomes" id="UP000030661"/>
    </source>
</evidence>
<evidence type="ECO:0000313" key="1">
    <source>
        <dbReference type="EMBL" id="GAK61369.1"/>
    </source>
</evidence>
<dbReference type="AlphaFoldDB" id="A0A081C9W4"/>
<organism evidence="1">
    <name type="scientific">Vecturithrix granuli</name>
    <dbReference type="NCBI Taxonomy" id="1499967"/>
    <lineage>
        <taxon>Bacteria</taxon>
        <taxon>Candidatus Moduliflexota</taxon>
        <taxon>Candidatus Vecturitrichia</taxon>
        <taxon>Candidatus Vecturitrichales</taxon>
        <taxon>Candidatus Vecturitrichaceae</taxon>
        <taxon>Candidatus Vecturithrix</taxon>
    </lineage>
</organism>
<sequence length="256" mass="28120">MLLSASSSSAQINQELLVNIRGILFEPLQNVSRGNQRLAEGATLCVINTQNEGPQWFLLNTDSIGVNEQLGSISASLALITSIKASPDGQYLAVVSVGEGHPILEVVNLPQLLQIKSYQVLQTIDPYPGSLEIQEWKDGQLYVKSDVLLTEMDKKSGRVPSEYDLSWQETFALNVISGKITGISEGAKNPVEHYTQILLNQQTSELEKDVALAKLLSLGQGELTLSTLIKLLEQEQNPKRINKLLDQISILRNATK</sequence>
<reference evidence="1" key="1">
    <citation type="journal article" date="2015" name="PeerJ">
        <title>First genomic representation of candidate bacterial phylum KSB3 points to enhanced environmental sensing as a trigger of wastewater bulking.</title>
        <authorList>
            <person name="Sekiguchi Y."/>
            <person name="Ohashi A."/>
            <person name="Parks D.H."/>
            <person name="Yamauchi T."/>
            <person name="Tyson G.W."/>
            <person name="Hugenholtz P."/>
        </authorList>
    </citation>
    <scope>NUCLEOTIDE SEQUENCE [LARGE SCALE GENOMIC DNA]</scope>
</reference>
<dbReference type="EMBL" id="DF820478">
    <property type="protein sequence ID" value="GAK61369.1"/>
    <property type="molecule type" value="Genomic_DNA"/>
</dbReference>
<gene>
    <name evidence="1" type="ORF">U27_01269</name>
</gene>
<keyword evidence="2" id="KW-1185">Reference proteome</keyword>
<protein>
    <submittedName>
        <fullName evidence="1">C4-type Zn-finger protein</fullName>
    </submittedName>
</protein>